<accession>A0AAD7R4W6</accession>
<protein>
    <submittedName>
        <fullName evidence="2">Uncharacterized protein</fullName>
    </submittedName>
</protein>
<evidence type="ECO:0000313" key="3">
    <source>
        <dbReference type="Proteomes" id="UP001221898"/>
    </source>
</evidence>
<reference evidence="2" key="1">
    <citation type="journal article" date="2023" name="Science">
        <title>Genome structures resolve the early diversification of teleost fishes.</title>
        <authorList>
            <person name="Parey E."/>
            <person name="Louis A."/>
            <person name="Montfort J."/>
            <person name="Bouchez O."/>
            <person name="Roques C."/>
            <person name="Iampietro C."/>
            <person name="Lluch J."/>
            <person name="Castinel A."/>
            <person name="Donnadieu C."/>
            <person name="Desvignes T."/>
            <person name="Floi Bucao C."/>
            <person name="Jouanno E."/>
            <person name="Wen M."/>
            <person name="Mejri S."/>
            <person name="Dirks R."/>
            <person name="Jansen H."/>
            <person name="Henkel C."/>
            <person name="Chen W.J."/>
            <person name="Zahm M."/>
            <person name="Cabau C."/>
            <person name="Klopp C."/>
            <person name="Thompson A.W."/>
            <person name="Robinson-Rechavi M."/>
            <person name="Braasch I."/>
            <person name="Lecointre G."/>
            <person name="Bobe J."/>
            <person name="Postlethwait J.H."/>
            <person name="Berthelot C."/>
            <person name="Roest Crollius H."/>
            <person name="Guiguen Y."/>
        </authorList>
    </citation>
    <scope>NUCLEOTIDE SEQUENCE</scope>
    <source>
        <strain evidence="2">NC1722</strain>
    </source>
</reference>
<keyword evidence="1" id="KW-0472">Membrane</keyword>
<dbReference type="EMBL" id="JAINUG010000614">
    <property type="protein sequence ID" value="KAJ8366295.1"/>
    <property type="molecule type" value="Genomic_DNA"/>
</dbReference>
<evidence type="ECO:0000256" key="1">
    <source>
        <dbReference type="SAM" id="Phobius"/>
    </source>
</evidence>
<keyword evidence="1" id="KW-0812">Transmembrane</keyword>
<keyword evidence="3" id="KW-1185">Reference proteome</keyword>
<comment type="caution">
    <text evidence="2">The sequence shown here is derived from an EMBL/GenBank/DDBJ whole genome shotgun (WGS) entry which is preliminary data.</text>
</comment>
<gene>
    <name evidence="2" type="ORF">AAFF_G00363050</name>
</gene>
<dbReference type="AlphaFoldDB" id="A0AAD7R4W6"/>
<keyword evidence="1" id="KW-1133">Transmembrane helix</keyword>
<dbReference type="Proteomes" id="UP001221898">
    <property type="component" value="Unassembled WGS sequence"/>
</dbReference>
<sequence>MLWATWLTFVYFMDILFSWVMLPILPILSSVHTFMHFSLKQLARVVYYTNEYRLFCGFDSLMLYQFKDRLCQCFWT</sequence>
<feature type="transmembrane region" description="Helical" evidence="1">
    <location>
        <begin position="6"/>
        <end position="28"/>
    </location>
</feature>
<name>A0AAD7R4W6_9TELE</name>
<evidence type="ECO:0000313" key="2">
    <source>
        <dbReference type="EMBL" id="KAJ8366295.1"/>
    </source>
</evidence>
<organism evidence="2 3">
    <name type="scientific">Aldrovandia affinis</name>
    <dbReference type="NCBI Taxonomy" id="143900"/>
    <lineage>
        <taxon>Eukaryota</taxon>
        <taxon>Metazoa</taxon>
        <taxon>Chordata</taxon>
        <taxon>Craniata</taxon>
        <taxon>Vertebrata</taxon>
        <taxon>Euteleostomi</taxon>
        <taxon>Actinopterygii</taxon>
        <taxon>Neopterygii</taxon>
        <taxon>Teleostei</taxon>
        <taxon>Notacanthiformes</taxon>
        <taxon>Halosauridae</taxon>
        <taxon>Aldrovandia</taxon>
    </lineage>
</organism>
<proteinExistence type="predicted"/>